<organism evidence="1 2">
    <name type="scientific">Tegillarca granosa</name>
    <name type="common">Malaysian cockle</name>
    <name type="synonym">Anadara granosa</name>
    <dbReference type="NCBI Taxonomy" id="220873"/>
    <lineage>
        <taxon>Eukaryota</taxon>
        <taxon>Metazoa</taxon>
        <taxon>Spiralia</taxon>
        <taxon>Lophotrochozoa</taxon>
        <taxon>Mollusca</taxon>
        <taxon>Bivalvia</taxon>
        <taxon>Autobranchia</taxon>
        <taxon>Pteriomorphia</taxon>
        <taxon>Arcoida</taxon>
        <taxon>Arcoidea</taxon>
        <taxon>Arcidae</taxon>
        <taxon>Tegillarca</taxon>
    </lineage>
</organism>
<dbReference type="EMBL" id="JARBDR010000919">
    <property type="protein sequence ID" value="KAJ8300094.1"/>
    <property type="molecule type" value="Genomic_DNA"/>
</dbReference>
<gene>
    <name evidence="1" type="ORF">KUTeg_021613</name>
</gene>
<proteinExistence type="predicted"/>
<name>A0ABQ9E3T4_TEGGR</name>
<dbReference type="Proteomes" id="UP001217089">
    <property type="component" value="Unassembled WGS sequence"/>
</dbReference>
<comment type="caution">
    <text evidence="1">The sequence shown here is derived from an EMBL/GenBank/DDBJ whole genome shotgun (WGS) entry which is preliminary data.</text>
</comment>
<evidence type="ECO:0000313" key="2">
    <source>
        <dbReference type="Proteomes" id="UP001217089"/>
    </source>
</evidence>
<sequence>MYQSFHFLKGKSVVSIYFNSRRYNVWRSHFDDSDDEEIDFEAEEHAMDETEKGHSCGEL</sequence>
<evidence type="ECO:0000313" key="1">
    <source>
        <dbReference type="EMBL" id="KAJ8300094.1"/>
    </source>
</evidence>
<keyword evidence="2" id="KW-1185">Reference proteome</keyword>
<reference evidence="1 2" key="1">
    <citation type="submission" date="2022-12" db="EMBL/GenBank/DDBJ databases">
        <title>Chromosome-level genome of Tegillarca granosa.</title>
        <authorList>
            <person name="Kim J."/>
        </authorList>
    </citation>
    <scope>NUCLEOTIDE SEQUENCE [LARGE SCALE GENOMIC DNA]</scope>
    <source>
        <strain evidence="1">Teg-2019</strain>
        <tissue evidence="1">Adductor muscle</tissue>
    </source>
</reference>
<accession>A0ABQ9E3T4</accession>
<protein>
    <submittedName>
        <fullName evidence="1">Uncharacterized protein</fullName>
    </submittedName>
</protein>